<feature type="domain" description="DUF4396" evidence="2">
    <location>
        <begin position="76"/>
        <end position="207"/>
    </location>
</feature>
<gene>
    <name evidence="3" type="ORF">SAMN04490244_1063</name>
</gene>
<sequence>METLTAILSSPWFLIVWAALMLPCLIWTIRDLRVRNSHLMPLMQLVWCLTVLYSGPVGLLIYVTCGRKEIAEDGLYRRAFRSVAHCYSGCGMGEVAGLVIAAGLLALGNLWVALITFTMAYVAGFALTVGPMVQGGTDMRTAVKDAVIAETPSITIMEVVAIGIDLWLSGDAGMGDVLFWSSLIVSLTCGLVAAYPVNILLIAKGVKEGMMDPRNTHHDHGGGHAHA</sequence>
<feature type="transmembrane region" description="Helical" evidence="1">
    <location>
        <begin position="146"/>
        <end position="168"/>
    </location>
</feature>
<feature type="transmembrane region" description="Helical" evidence="1">
    <location>
        <begin position="12"/>
        <end position="30"/>
    </location>
</feature>
<dbReference type="STRING" id="641238.SAMN04490244_1063"/>
<protein>
    <recommendedName>
        <fullName evidence="2">DUF4396 domain-containing protein</fullName>
    </recommendedName>
</protein>
<proteinExistence type="predicted"/>
<dbReference type="Pfam" id="PF14342">
    <property type="entry name" value="DUF4396"/>
    <property type="match status" value="1"/>
</dbReference>
<evidence type="ECO:0000256" key="1">
    <source>
        <dbReference type="SAM" id="Phobius"/>
    </source>
</evidence>
<dbReference type="Proteomes" id="UP000198885">
    <property type="component" value="Unassembled WGS sequence"/>
</dbReference>
<accession>A0A1H9UU41</accession>
<keyword evidence="1" id="KW-0812">Transmembrane</keyword>
<dbReference type="AlphaFoldDB" id="A0A1H9UU41"/>
<feature type="transmembrane region" description="Helical" evidence="1">
    <location>
        <begin position="84"/>
        <end position="105"/>
    </location>
</feature>
<dbReference type="EMBL" id="FOGU01000006">
    <property type="protein sequence ID" value="SES12926.1"/>
    <property type="molecule type" value="Genomic_DNA"/>
</dbReference>
<feature type="transmembrane region" description="Helical" evidence="1">
    <location>
        <begin position="42"/>
        <end position="63"/>
    </location>
</feature>
<organism evidence="3 4">
    <name type="scientific">Tranquillimonas rosea</name>
    <dbReference type="NCBI Taxonomy" id="641238"/>
    <lineage>
        <taxon>Bacteria</taxon>
        <taxon>Pseudomonadati</taxon>
        <taxon>Pseudomonadota</taxon>
        <taxon>Alphaproteobacteria</taxon>
        <taxon>Rhodobacterales</taxon>
        <taxon>Roseobacteraceae</taxon>
        <taxon>Tranquillimonas</taxon>
    </lineage>
</organism>
<keyword evidence="4" id="KW-1185">Reference proteome</keyword>
<feature type="transmembrane region" description="Helical" evidence="1">
    <location>
        <begin position="111"/>
        <end position="134"/>
    </location>
</feature>
<evidence type="ECO:0000313" key="4">
    <source>
        <dbReference type="Proteomes" id="UP000198885"/>
    </source>
</evidence>
<feature type="transmembrane region" description="Helical" evidence="1">
    <location>
        <begin position="180"/>
        <end position="203"/>
    </location>
</feature>
<reference evidence="3 4" key="1">
    <citation type="submission" date="2016-10" db="EMBL/GenBank/DDBJ databases">
        <authorList>
            <person name="de Groot N.N."/>
        </authorList>
    </citation>
    <scope>NUCLEOTIDE SEQUENCE [LARGE SCALE GENOMIC DNA]</scope>
    <source>
        <strain evidence="3 4">DSM 23042</strain>
    </source>
</reference>
<evidence type="ECO:0000313" key="3">
    <source>
        <dbReference type="EMBL" id="SES12926.1"/>
    </source>
</evidence>
<dbReference type="OrthoDB" id="1495425at2"/>
<dbReference type="RefSeq" id="WP_092693500.1">
    <property type="nucleotide sequence ID" value="NZ_CBDDGO010000004.1"/>
</dbReference>
<keyword evidence="1" id="KW-0472">Membrane</keyword>
<keyword evidence="1" id="KW-1133">Transmembrane helix</keyword>
<dbReference type="InterPro" id="IPR025509">
    <property type="entry name" value="DUF4396"/>
</dbReference>
<name>A0A1H9UU41_9RHOB</name>
<evidence type="ECO:0000259" key="2">
    <source>
        <dbReference type="Pfam" id="PF14342"/>
    </source>
</evidence>